<dbReference type="Proteomes" id="UP000006272">
    <property type="component" value="Unassembled WGS sequence"/>
</dbReference>
<organism evidence="1 2">
    <name type="scientific">Solidesulfovibrio magneticus str. Maddingley MBC34</name>
    <dbReference type="NCBI Taxonomy" id="1206767"/>
    <lineage>
        <taxon>Bacteria</taxon>
        <taxon>Pseudomonadati</taxon>
        <taxon>Thermodesulfobacteriota</taxon>
        <taxon>Desulfovibrionia</taxon>
        <taxon>Desulfovibrionales</taxon>
        <taxon>Desulfovibrionaceae</taxon>
        <taxon>Solidesulfovibrio</taxon>
    </lineage>
</organism>
<reference evidence="1 2" key="1">
    <citation type="submission" date="2012-07" db="EMBL/GenBank/DDBJ databases">
        <title>Draft genome sequence of Desulfovibrio magneticus str. Maddingley MBC34 obtained from a metagenomic sequence of a methanogenic enrichment isolated from coal-seam formation water in Victoria, Australia.</title>
        <authorList>
            <person name="Greenfield P."/>
            <person name="Hendry P."/>
            <person name="Li D."/>
            <person name="Rosewarne C.P."/>
            <person name="Tran-Dinh N."/>
            <person name="Elbourne L.D.H."/>
            <person name="Paulsen I.T."/>
            <person name="Midgley D.J."/>
        </authorList>
    </citation>
    <scope>NUCLEOTIDE SEQUENCE [LARGE SCALE GENOMIC DNA]</scope>
    <source>
        <strain evidence="2">Maddingley MBC34</strain>
    </source>
</reference>
<evidence type="ECO:0000313" key="2">
    <source>
        <dbReference type="Proteomes" id="UP000006272"/>
    </source>
</evidence>
<name>K6FPE8_9BACT</name>
<dbReference type="EMBL" id="ALAO01000073">
    <property type="protein sequence ID" value="EKO40427.1"/>
    <property type="molecule type" value="Genomic_DNA"/>
</dbReference>
<comment type="caution">
    <text evidence="1">The sequence shown here is derived from an EMBL/GenBank/DDBJ whole genome shotgun (WGS) entry which is preliminary data.</text>
</comment>
<dbReference type="AlphaFoldDB" id="K6FPE8"/>
<gene>
    <name evidence="1" type="ORF">B193_0889</name>
</gene>
<accession>K6FPE8</accession>
<proteinExistence type="predicted"/>
<evidence type="ECO:0000313" key="1">
    <source>
        <dbReference type="EMBL" id="EKO40427.1"/>
    </source>
</evidence>
<sequence>MEWLLLLAALVIGLLIFCLSGAREQPGGT</sequence>
<protein>
    <submittedName>
        <fullName evidence="1">Uncharacterized protein</fullName>
    </submittedName>
</protein>